<evidence type="ECO:0000256" key="6">
    <source>
        <dbReference type="ARBA" id="ARBA00048493"/>
    </source>
</evidence>
<comment type="similarity">
    <text evidence="2">Belongs to the UDPGP type 1 family.</text>
</comment>
<dbReference type="PANTHER" id="PTHR11952:SF2">
    <property type="entry name" value="LD24639P"/>
    <property type="match status" value="1"/>
</dbReference>
<dbReference type="PANTHER" id="PTHR11952">
    <property type="entry name" value="UDP- GLUCOSE PYROPHOSPHORYLASE"/>
    <property type="match status" value="1"/>
</dbReference>
<evidence type="ECO:0000313" key="9">
    <source>
        <dbReference type="Proteomes" id="UP000189274"/>
    </source>
</evidence>
<dbReference type="InterPro" id="IPR039741">
    <property type="entry name" value="UDP-sugar_pyrophosphorylase"/>
</dbReference>
<dbReference type="CDD" id="cd04193">
    <property type="entry name" value="UDPGlcNAc_PPase"/>
    <property type="match status" value="1"/>
</dbReference>
<dbReference type="SUPFAM" id="SSF54373">
    <property type="entry name" value="FAD-linked reductases, C-terminal domain"/>
    <property type="match status" value="1"/>
</dbReference>
<dbReference type="SUPFAM" id="SSF51905">
    <property type="entry name" value="FAD/NAD(P)-binding domain"/>
    <property type="match status" value="1"/>
</dbReference>
<dbReference type="InterPro" id="IPR002937">
    <property type="entry name" value="Amino_oxidase"/>
</dbReference>
<evidence type="ECO:0000256" key="3">
    <source>
        <dbReference type="ARBA" id="ARBA00012457"/>
    </source>
</evidence>
<sequence>MSIETQVLVIGAGISGLKAASDLCEQGIDTVVLEARNRIGGRIHTERNTPTGNHYDLGATWFHSTMENPVFEKFINEWFEPQFAKYDDSKVGFVLDTPSGGFPNGVNFGPIVDELKYFFSNLGEDTTLQNAVVEYLKTKKTLVSQDESKYAAAVIRFAELLGGGQWDMISAKYSWGPFNGRDAFNTLGYDSVLGKLVEKIPQDKIILNAVVSTVEKIQSSDSIKVTTKEGKTYTCRYLVVTLPLGVLKMSNIDPTVEGAIKFIPELPENITRNFSKTHFAPISKVIVEYEKAFWPDNEKFLVLQVPNNDDLDLDKTYTATTYGDFSTKPKSKAFEFPCLVSNFDAVRGVPALMFLLPAQPTKELESSENPQEFGYQLVAPIIKKITGLEELPKPKFVLTTNWGTDPYSRGAITTCAPGDLFVNDALIEGFGNIRFAGEGTIAQGRACAHGAYLSGEREASTAFAFSLAPHRLATVLNNMVENFEEIKSKFVNAGQEHVFKYWDTLTNDEQCKFLQQLSKIDDPSLFMRDVTDAILYSSSVSGSKEYTQLPASSFQSTISCEREQLAKWENQGLQLIKEGKVGIILMAGGQGTRLGSSAPKGCYDVGLPSRKSLFQIQIERMRRLETLAGGDLILYIMTSGPTRQTTEEFFAKNGYFGWNKEKIVFFNQGTLPAVDLTGEKLLIGEDRCSLVESPDGNGGLYKAIHDNGIIEDMMNKGIEHVHMYCVDNILVKVGDPIFIGYSTSNQFDVATKVVRKNEASEKVGLIVLDKSANKPCVIEYSEISKDLSEAKDDTDSSLLKLRAANIVNHYYNVQFLAKMIPQWIKSRNFLPYHIAKKKIPCIDIETDEFVRPVDNNGIKLEQFIFDVFPSVDLAKFGCLEVPREDEFSPLKNAPGSGRDCPETCKLDSLKRSTLWVLNNGGRLSSPEALVEVSPLASYAGEGLADVDGKVYKNDFILN</sequence>
<dbReference type="Pfam" id="PF01704">
    <property type="entry name" value="UDPGP"/>
    <property type="match status" value="1"/>
</dbReference>
<dbReference type="EMBL" id="MQVM01000035">
    <property type="protein sequence ID" value="ONH71419.1"/>
    <property type="molecule type" value="Genomic_DNA"/>
</dbReference>
<dbReference type="InterPro" id="IPR036188">
    <property type="entry name" value="FAD/NAD-bd_sf"/>
</dbReference>
<dbReference type="SUPFAM" id="SSF53448">
    <property type="entry name" value="Nucleotide-diphospho-sugar transferases"/>
    <property type="match status" value="1"/>
</dbReference>
<accession>A0A1V2LGY3</accession>
<feature type="domain" description="Amine oxidase" evidence="7">
    <location>
        <begin position="14"/>
        <end position="460"/>
    </location>
</feature>
<dbReference type="Pfam" id="PF01593">
    <property type="entry name" value="Amino_oxidase"/>
    <property type="match status" value="1"/>
</dbReference>
<reference evidence="9" key="1">
    <citation type="journal article" date="2017" name="Genome Announc.">
        <title>Genome sequences of Cyberlindnera fabianii 65, Pichia kudriavzevii 129, and Saccharomyces cerevisiae 131 isolated from fermented masau fruits in Zimbabwe.</title>
        <authorList>
            <person name="van Rijswijck I.M.H."/>
            <person name="Derks M.F.L."/>
            <person name="Abee T."/>
            <person name="de Ridder D."/>
            <person name="Smid E.J."/>
        </authorList>
    </citation>
    <scope>NUCLEOTIDE SEQUENCE [LARGE SCALE GENOMIC DNA]</scope>
    <source>
        <strain evidence="9">129</strain>
    </source>
</reference>
<gene>
    <name evidence="8" type="ORF">BOH78_4530</name>
</gene>
<dbReference type="GO" id="GO:0003977">
    <property type="term" value="F:UDP-N-acetylglucosamine diphosphorylase activity"/>
    <property type="evidence" value="ECO:0007669"/>
    <property type="project" value="UniProtKB-EC"/>
</dbReference>
<evidence type="ECO:0000259" key="7">
    <source>
        <dbReference type="Pfam" id="PF01593"/>
    </source>
</evidence>
<dbReference type="GO" id="GO:0006048">
    <property type="term" value="P:UDP-N-acetylglucosamine biosynthetic process"/>
    <property type="evidence" value="ECO:0007669"/>
    <property type="project" value="TreeGrafter"/>
</dbReference>
<evidence type="ECO:0000256" key="2">
    <source>
        <dbReference type="ARBA" id="ARBA00010401"/>
    </source>
</evidence>
<dbReference type="Proteomes" id="UP000189274">
    <property type="component" value="Unassembled WGS sequence"/>
</dbReference>
<proteinExistence type="inferred from homology"/>
<evidence type="ECO:0000313" key="8">
    <source>
        <dbReference type="EMBL" id="ONH71419.1"/>
    </source>
</evidence>
<evidence type="ECO:0000256" key="5">
    <source>
        <dbReference type="ARBA" id="ARBA00022695"/>
    </source>
</evidence>
<dbReference type="Gene3D" id="3.50.50.60">
    <property type="entry name" value="FAD/NAD(P)-binding domain"/>
    <property type="match status" value="1"/>
</dbReference>
<dbReference type="VEuPathDB" id="FungiDB:C5L36_0A11360"/>
<dbReference type="Gene3D" id="3.90.660.10">
    <property type="match status" value="1"/>
</dbReference>
<comment type="catalytic activity">
    <reaction evidence="6">
        <text>N-acetyl-alpha-D-glucosamine 1-phosphate + UTP + H(+) = UDP-N-acetyl-alpha-D-glucosamine + diphosphate</text>
        <dbReference type="Rhea" id="RHEA:13509"/>
        <dbReference type="ChEBI" id="CHEBI:15378"/>
        <dbReference type="ChEBI" id="CHEBI:33019"/>
        <dbReference type="ChEBI" id="CHEBI:46398"/>
        <dbReference type="ChEBI" id="CHEBI:57705"/>
        <dbReference type="ChEBI" id="CHEBI:57776"/>
        <dbReference type="EC" id="2.7.7.23"/>
    </reaction>
</comment>
<keyword evidence="5" id="KW-0548">Nucleotidyltransferase</keyword>
<evidence type="ECO:0000256" key="1">
    <source>
        <dbReference type="ARBA" id="ARBA00005208"/>
    </source>
</evidence>
<dbReference type="VEuPathDB" id="FungiDB:C5L36_0A11350"/>
<dbReference type="Gene3D" id="3.90.550.10">
    <property type="entry name" value="Spore Coat Polysaccharide Biosynthesis Protein SpsA, Chain A"/>
    <property type="match status" value="1"/>
</dbReference>
<name>A0A1V2LGY3_PICKU</name>
<dbReference type="AlphaFoldDB" id="A0A1V2LGY3"/>
<organism evidence="8 9">
    <name type="scientific">Pichia kudriavzevii</name>
    <name type="common">Yeast</name>
    <name type="synonym">Issatchenkia orientalis</name>
    <dbReference type="NCBI Taxonomy" id="4909"/>
    <lineage>
        <taxon>Eukaryota</taxon>
        <taxon>Fungi</taxon>
        <taxon>Dikarya</taxon>
        <taxon>Ascomycota</taxon>
        <taxon>Saccharomycotina</taxon>
        <taxon>Pichiomycetes</taxon>
        <taxon>Pichiales</taxon>
        <taxon>Pichiaceae</taxon>
        <taxon>Pichia</taxon>
    </lineage>
</organism>
<dbReference type="GO" id="GO:0016491">
    <property type="term" value="F:oxidoreductase activity"/>
    <property type="evidence" value="ECO:0007669"/>
    <property type="project" value="InterPro"/>
</dbReference>
<comment type="caution">
    <text evidence="8">The sequence shown here is derived from an EMBL/GenBank/DDBJ whole genome shotgun (WGS) entry which is preliminary data.</text>
</comment>
<evidence type="ECO:0000256" key="4">
    <source>
        <dbReference type="ARBA" id="ARBA00022679"/>
    </source>
</evidence>
<protein>
    <recommendedName>
        <fullName evidence="3">UDP-N-acetylglucosamine diphosphorylase</fullName>
        <ecNumber evidence="3">2.7.7.23</ecNumber>
    </recommendedName>
</protein>
<dbReference type="InterPro" id="IPR002618">
    <property type="entry name" value="UDPGP_fam"/>
</dbReference>
<keyword evidence="4" id="KW-0808">Transferase</keyword>
<comment type="pathway">
    <text evidence="1">Nucleotide-sugar biosynthesis; UDP-N-acetyl-alpha-D-glucosamine biosynthesis; UDP-N-acetyl-alpha-D-glucosamine from N-acetyl-alpha-D-glucosamine 1-phosphate: step 1/1.</text>
</comment>
<dbReference type="InterPro" id="IPR029044">
    <property type="entry name" value="Nucleotide-diphossugar_trans"/>
</dbReference>
<dbReference type="EC" id="2.7.7.23" evidence="3"/>